<name>A0A8X6TVJ8_NEPPI</name>
<organism evidence="1 2">
    <name type="scientific">Nephila pilipes</name>
    <name type="common">Giant wood spider</name>
    <name type="synonym">Nephila maculata</name>
    <dbReference type="NCBI Taxonomy" id="299642"/>
    <lineage>
        <taxon>Eukaryota</taxon>
        <taxon>Metazoa</taxon>
        <taxon>Ecdysozoa</taxon>
        <taxon>Arthropoda</taxon>
        <taxon>Chelicerata</taxon>
        <taxon>Arachnida</taxon>
        <taxon>Araneae</taxon>
        <taxon>Araneomorphae</taxon>
        <taxon>Entelegynae</taxon>
        <taxon>Araneoidea</taxon>
        <taxon>Nephilidae</taxon>
        <taxon>Nephila</taxon>
    </lineage>
</organism>
<dbReference type="Proteomes" id="UP000887013">
    <property type="component" value="Unassembled WGS sequence"/>
</dbReference>
<evidence type="ECO:0000313" key="1">
    <source>
        <dbReference type="EMBL" id="GFT61161.1"/>
    </source>
</evidence>
<evidence type="ECO:0000313" key="2">
    <source>
        <dbReference type="Proteomes" id="UP000887013"/>
    </source>
</evidence>
<sequence length="145" mass="16270">MCGWSISSLATSPFKAVTESADRLESALALENYGGYLLILYEAELDSELIVREEPKSKVSFSRCYGADFGPHDMVIISRVLSLLWYFVPRCCAGSQVAVQSENAIGSSSMFHLDLQHWTIYSSLRLRRLEFGEVFVSVIERSSLM</sequence>
<accession>A0A8X6TVJ8</accession>
<comment type="caution">
    <text evidence="1">The sequence shown here is derived from an EMBL/GenBank/DDBJ whole genome shotgun (WGS) entry which is preliminary data.</text>
</comment>
<proteinExistence type="predicted"/>
<reference evidence="1" key="1">
    <citation type="submission" date="2020-08" db="EMBL/GenBank/DDBJ databases">
        <title>Multicomponent nature underlies the extraordinary mechanical properties of spider dragline silk.</title>
        <authorList>
            <person name="Kono N."/>
            <person name="Nakamura H."/>
            <person name="Mori M."/>
            <person name="Yoshida Y."/>
            <person name="Ohtoshi R."/>
            <person name="Malay A.D."/>
            <person name="Moran D.A.P."/>
            <person name="Tomita M."/>
            <person name="Numata K."/>
            <person name="Arakawa K."/>
        </authorList>
    </citation>
    <scope>NUCLEOTIDE SEQUENCE</scope>
</reference>
<dbReference type="EMBL" id="BMAW01067724">
    <property type="protein sequence ID" value="GFT61161.1"/>
    <property type="molecule type" value="Genomic_DNA"/>
</dbReference>
<dbReference type="AlphaFoldDB" id="A0A8X6TVJ8"/>
<protein>
    <submittedName>
        <fullName evidence="1">Uncharacterized protein</fullName>
    </submittedName>
</protein>
<keyword evidence="2" id="KW-1185">Reference proteome</keyword>
<gene>
    <name evidence="1" type="ORF">NPIL_597891</name>
</gene>